<evidence type="ECO:0000313" key="3">
    <source>
        <dbReference type="EMBL" id="EFJ43081.1"/>
    </source>
</evidence>
<dbReference type="FunCoup" id="D8UAZ7">
    <property type="interactions" value="1286"/>
</dbReference>
<dbReference type="InterPro" id="IPR013766">
    <property type="entry name" value="Thioredoxin_domain"/>
</dbReference>
<feature type="domain" description="Thioredoxin" evidence="2">
    <location>
        <begin position="150"/>
        <end position="273"/>
    </location>
</feature>
<feature type="transmembrane region" description="Helical" evidence="1">
    <location>
        <begin position="40"/>
        <end position="58"/>
    </location>
</feature>
<keyword evidence="4" id="KW-1185">Reference proteome</keyword>
<dbReference type="EMBL" id="GL378376">
    <property type="protein sequence ID" value="EFJ43081.1"/>
    <property type="molecule type" value="Genomic_DNA"/>
</dbReference>
<reference evidence="3 4" key="1">
    <citation type="journal article" date="2010" name="Science">
        <title>Genomic analysis of organismal complexity in the multicellular green alga Volvox carteri.</title>
        <authorList>
            <person name="Prochnik S.E."/>
            <person name="Umen J."/>
            <person name="Nedelcu A.M."/>
            <person name="Hallmann A."/>
            <person name="Miller S.M."/>
            <person name="Nishii I."/>
            <person name="Ferris P."/>
            <person name="Kuo A."/>
            <person name="Mitros T."/>
            <person name="Fritz-Laylin L.K."/>
            <person name="Hellsten U."/>
            <person name="Chapman J."/>
            <person name="Simakov O."/>
            <person name="Rensing S.A."/>
            <person name="Terry A."/>
            <person name="Pangilinan J."/>
            <person name="Kapitonov V."/>
            <person name="Jurka J."/>
            <person name="Salamov A."/>
            <person name="Shapiro H."/>
            <person name="Schmutz J."/>
            <person name="Grimwood J."/>
            <person name="Lindquist E."/>
            <person name="Lucas S."/>
            <person name="Grigoriev I.V."/>
            <person name="Schmitt R."/>
            <person name="Kirk D."/>
            <person name="Rokhsar D.S."/>
        </authorList>
    </citation>
    <scope>NUCLEOTIDE SEQUENCE [LARGE SCALE GENOMIC DNA]</scope>
    <source>
        <strain evidence="4">f. Nagariensis / Eve</strain>
    </source>
</reference>
<evidence type="ECO:0000256" key="1">
    <source>
        <dbReference type="SAM" id="Phobius"/>
    </source>
</evidence>
<dbReference type="SUPFAM" id="SSF52833">
    <property type="entry name" value="Thioredoxin-like"/>
    <property type="match status" value="1"/>
</dbReference>
<dbReference type="PROSITE" id="PS51352">
    <property type="entry name" value="THIOREDOXIN_2"/>
    <property type="match status" value="1"/>
</dbReference>
<proteinExistence type="predicted"/>
<dbReference type="InterPro" id="IPR036249">
    <property type="entry name" value="Thioredoxin-like_sf"/>
</dbReference>
<dbReference type="KEGG" id="vcn:VOLCADRAFT_96764"/>
<evidence type="ECO:0000259" key="2">
    <source>
        <dbReference type="PROSITE" id="PS51352"/>
    </source>
</evidence>
<dbReference type="AlphaFoldDB" id="D8UAZ7"/>
<keyword evidence="1" id="KW-0812">Transmembrane</keyword>
<dbReference type="InParanoid" id="D8UAZ7"/>
<accession>D8UAZ7</accession>
<name>D8UAZ7_VOLCA</name>
<sequence length="290" mass="32828">MANDTAAVQAAGGIADGPSSSRIAKRNPLYELNMMLTSPYYMLNIMLTSLYVVFREYYRHKPIQQGILFFGEITDYDSWERYVAFLCGSYGAFRFVKARSRLQGLTALLDFAQLFVAIMAMVCSPILLAYLVLAYGLIYLLIPQPMYPLNEVMDLLTPERLMEDVKRSGTDVTWVVLYYAPWHPACRHMAPDVADLARRYGTDKLKFACLDLGEYSKTAEKLGIELSPVSQQLPALVLYEKGEEVVRIPQKKTSGSLYAAGYKAKDVIRAMELDMRFTRAMQKSVEKKGQ</sequence>
<keyword evidence="1" id="KW-1133">Transmembrane helix</keyword>
<dbReference type="eggNOG" id="KOG0914">
    <property type="taxonomic scope" value="Eukaryota"/>
</dbReference>
<dbReference type="Proteomes" id="UP000001058">
    <property type="component" value="Unassembled WGS sequence"/>
</dbReference>
<organism evidence="4">
    <name type="scientific">Volvox carteri f. nagariensis</name>
    <dbReference type="NCBI Taxonomy" id="3068"/>
    <lineage>
        <taxon>Eukaryota</taxon>
        <taxon>Viridiplantae</taxon>
        <taxon>Chlorophyta</taxon>
        <taxon>core chlorophytes</taxon>
        <taxon>Chlorophyceae</taxon>
        <taxon>CS clade</taxon>
        <taxon>Chlamydomonadales</taxon>
        <taxon>Volvocaceae</taxon>
        <taxon>Volvox</taxon>
    </lineage>
</organism>
<gene>
    <name evidence="3" type="ORF">VOLCADRAFT_96764</name>
</gene>
<feature type="transmembrane region" description="Helical" evidence="1">
    <location>
        <begin position="116"/>
        <end position="142"/>
    </location>
</feature>
<dbReference type="Gene3D" id="3.40.30.10">
    <property type="entry name" value="Glutaredoxin"/>
    <property type="match status" value="1"/>
</dbReference>
<evidence type="ECO:0000313" key="4">
    <source>
        <dbReference type="Proteomes" id="UP000001058"/>
    </source>
</evidence>
<dbReference type="RefSeq" id="XP_002955880.1">
    <property type="nucleotide sequence ID" value="XM_002955834.1"/>
</dbReference>
<dbReference type="OrthoDB" id="20229at2759"/>
<dbReference type="GeneID" id="9614810"/>
<keyword evidence="1" id="KW-0472">Membrane</keyword>
<protein>
    <recommendedName>
        <fullName evidence="2">Thioredoxin domain-containing protein</fullName>
    </recommendedName>
</protein>
<dbReference type="Pfam" id="PF00085">
    <property type="entry name" value="Thioredoxin"/>
    <property type="match status" value="1"/>
</dbReference>